<protein>
    <submittedName>
        <fullName evidence="1">Uncharacterized protein</fullName>
    </submittedName>
</protein>
<gene>
    <name evidence="1" type="ORF">METZ01_LOCUS48089</name>
</gene>
<name>A0A381RTM3_9ZZZZ</name>
<evidence type="ECO:0000313" key="1">
    <source>
        <dbReference type="EMBL" id="SUZ95235.1"/>
    </source>
</evidence>
<accession>A0A381RTM3</accession>
<organism evidence="1">
    <name type="scientific">marine metagenome</name>
    <dbReference type="NCBI Taxonomy" id="408172"/>
    <lineage>
        <taxon>unclassified sequences</taxon>
        <taxon>metagenomes</taxon>
        <taxon>ecological metagenomes</taxon>
    </lineage>
</organism>
<proteinExistence type="predicted"/>
<dbReference type="EMBL" id="UINC01002307">
    <property type="protein sequence ID" value="SUZ95235.1"/>
    <property type="molecule type" value="Genomic_DNA"/>
</dbReference>
<sequence>MALVFILAELKWCTVQMASIKLK</sequence>
<dbReference type="AlphaFoldDB" id="A0A381RTM3"/>
<reference evidence="1" key="1">
    <citation type="submission" date="2018-05" db="EMBL/GenBank/DDBJ databases">
        <authorList>
            <person name="Lanie J.A."/>
            <person name="Ng W.-L."/>
            <person name="Kazmierczak K.M."/>
            <person name="Andrzejewski T.M."/>
            <person name="Davidsen T.M."/>
            <person name="Wayne K.J."/>
            <person name="Tettelin H."/>
            <person name="Glass J.I."/>
            <person name="Rusch D."/>
            <person name="Podicherti R."/>
            <person name="Tsui H.-C.T."/>
            <person name="Winkler M.E."/>
        </authorList>
    </citation>
    <scope>NUCLEOTIDE SEQUENCE</scope>
</reference>